<dbReference type="Gene3D" id="3.30.390.30">
    <property type="match status" value="1"/>
</dbReference>
<accession>A0A919SGL6</accession>
<keyword evidence="2" id="KW-0285">Flavoprotein</keyword>
<evidence type="ECO:0000259" key="6">
    <source>
        <dbReference type="Pfam" id="PF14759"/>
    </source>
</evidence>
<dbReference type="SUPFAM" id="SSF51905">
    <property type="entry name" value="FAD/NAD(P)-binding domain"/>
    <property type="match status" value="2"/>
</dbReference>
<dbReference type="InterPro" id="IPR023753">
    <property type="entry name" value="FAD/NAD-binding_dom"/>
</dbReference>
<evidence type="ECO:0000313" key="8">
    <source>
        <dbReference type="Proteomes" id="UP000681340"/>
    </source>
</evidence>
<dbReference type="InterPro" id="IPR016156">
    <property type="entry name" value="FAD/NAD-linked_Rdtase_dimer_sf"/>
</dbReference>
<dbReference type="RefSeq" id="WP_212990046.1">
    <property type="nucleotide sequence ID" value="NZ_BAABEA010000015.1"/>
</dbReference>
<evidence type="ECO:0000259" key="5">
    <source>
        <dbReference type="Pfam" id="PF07992"/>
    </source>
</evidence>
<dbReference type="EMBL" id="BOQL01000030">
    <property type="protein sequence ID" value="GIM70308.1"/>
    <property type="molecule type" value="Genomic_DNA"/>
</dbReference>
<reference evidence="7" key="1">
    <citation type="submission" date="2021-03" db="EMBL/GenBank/DDBJ databases">
        <title>Whole genome shotgun sequence of Actinoplanes auranticolor NBRC 12245.</title>
        <authorList>
            <person name="Komaki H."/>
            <person name="Tamura T."/>
        </authorList>
    </citation>
    <scope>NUCLEOTIDE SEQUENCE</scope>
    <source>
        <strain evidence="7">NBRC 12245</strain>
    </source>
</reference>
<dbReference type="Pfam" id="PF07992">
    <property type="entry name" value="Pyr_redox_2"/>
    <property type="match status" value="1"/>
</dbReference>
<dbReference type="PANTHER" id="PTHR43557:SF2">
    <property type="entry name" value="RIESKE DOMAIN-CONTAINING PROTEIN-RELATED"/>
    <property type="match status" value="1"/>
</dbReference>
<feature type="domain" description="FAD/NAD(P)-binding" evidence="5">
    <location>
        <begin position="7"/>
        <end position="303"/>
    </location>
</feature>
<dbReference type="InterPro" id="IPR036188">
    <property type="entry name" value="FAD/NAD-bd_sf"/>
</dbReference>
<feature type="domain" description="Reductase C-terminal" evidence="6">
    <location>
        <begin position="322"/>
        <end position="410"/>
    </location>
</feature>
<organism evidence="7 8">
    <name type="scientific">Actinoplanes auranticolor</name>
    <dbReference type="NCBI Taxonomy" id="47988"/>
    <lineage>
        <taxon>Bacteria</taxon>
        <taxon>Bacillati</taxon>
        <taxon>Actinomycetota</taxon>
        <taxon>Actinomycetes</taxon>
        <taxon>Micromonosporales</taxon>
        <taxon>Micromonosporaceae</taxon>
        <taxon>Actinoplanes</taxon>
    </lineage>
</organism>
<dbReference type="AlphaFoldDB" id="A0A919SGL6"/>
<dbReference type="PRINTS" id="PR00368">
    <property type="entry name" value="FADPNR"/>
</dbReference>
<dbReference type="InterPro" id="IPR028202">
    <property type="entry name" value="Reductase_C"/>
</dbReference>
<name>A0A919SGL6_9ACTN</name>
<keyword evidence="4" id="KW-0560">Oxidoreductase</keyword>
<sequence length="412" mass="44058">MPGDRTFVIAGAGLAGARAAETLRAEGFTGRVALIGSEPEIPYERPPLSKGLLLGTAQRDDAYVHDRDWYAGHDVDLRTATTISAIDAEKHRVRLSDGDDLAYDKLLLATGASPRTLSVPGTGLGNVFSLRTLADSDRIAGAVNGATHLVVVGSGWIGLEVAAAARLRGATVTVVTPAELPLRAVLGDRLAEVFLGLHREHGVDFRFGARVQELRGGPDVAQVVLAGGATVNADVVLVAIGVTPNTGLADQARLPVDNGVLVDRQLRTADPDIFAAGDVANVDHPLLRSRIRVEHWDTARHSGPVAARAMLGRDAEWDRLPYFFTDQYDLGMEYAGWVPPGTEAQVVIRGDERGREFIAFRTVDGRVAAGMNVNVWDVTEQIQELVRAGLRGRTVDPVRLADPDVALTEVFA</sequence>
<gene>
    <name evidence="7" type="ORF">Aau02nite_40410</name>
</gene>
<dbReference type="SUPFAM" id="SSF55424">
    <property type="entry name" value="FAD/NAD-linked reductases, dimerisation (C-terminal) domain"/>
    <property type="match status" value="1"/>
</dbReference>
<comment type="caution">
    <text evidence="7">The sequence shown here is derived from an EMBL/GenBank/DDBJ whole genome shotgun (WGS) entry which is preliminary data.</text>
</comment>
<dbReference type="GO" id="GO:0005737">
    <property type="term" value="C:cytoplasm"/>
    <property type="evidence" value="ECO:0007669"/>
    <property type="project" value="TreeGrafter"/>
</dbReference>
<keyword evidence="3" id="KW-0274">FAD</keyword>
<proteinExistence type="predicted"/>
<keyword evidence="8" id="KW-1185">Reference proteome</keyword>
<dbReference type="Proteomes" id="UP000681340">
    <property type="component" value="Unassembled WGS sequence"/>
</dbReference>
<evidence type="ECO:0000256" key="3">
    <source>
        <dbReference type="ARBA" id="ARBA00022827"/>
    </source>
</evidence>
<dbReference type="Gene3D" id="3.50.50.60">
    <property type="entry name" value="FAD/NAD(P)-binding domain"/>
    <property type="match status" value="2"/>
</dbReference>
<evidence type="ECO:0000256" key="4">
    <source>
        <dbReference type="ARBA" id="ARBA00023002"/>
    </source>
</evidence>
<dbReference type="Pfam" id="PF14759">
    <property type="entry name" value="Reductase_C"/>
    <property type="match status" value="1"/>
</dbReference>
<evidence type="ECO:0000256" key="2">
    <source>
        <dbReference type="ARBA" id="ARBA00022630"/>
    </source>
</evidence>
<evidence type="ECO:0000313" key="7">
    <source>
        <dbReference type="EMBL" id="GIM70308.1"/>
    </source>
</evidence>
<comment type="cofactor">
    <cofactor evidence="1">
        <name>FAD</name>
        <dbReference type="ChEBI" id="CHEBI:57692"/>
    </cofactor>
</comment>
<protein>
    <submittedName>
        <fullName evidence="7">Ferredoxin</fullName>
    </submittedName>
</protein>
<dbReference type="GO" id="GO:0016651">
    <property type="term" value="F:oxidoreductase activity, acting on NAD(P)H"/>
    <property type="evidence" value="ECO:0007669"/>
    <property type="project" value="TreeGrafter"/>
</dbReference>
<dbReference type="InterPro" id="IPR050446">
    <property type="entry name" value="FAD-oxidoreductase/Apoptosis"/>
</dbReference>
<dbReference type="PRINTS" id="PR00411">
    <property type="entry name" value="PNDRDTASEI"/>
</dbReference>
<dbReference type="PANTHER" id="PTHR43557">
    <property type="entry name" value="APOPTOSIS-INDUCING FACTOR 1"/>
    <property type="match status" value="1"/>
</dbReference>
<evidence type="ECO:0000256" key="1">
    <source>
        <dbReference type="ARBA" id="ARBA00001974"/>
    </source>
</evidence>